<evidence type="ECO:0000313" key="3">
    <source>
        <dbReference type="EMBL" id="VYS59037.1"/>
    </source>
</evidence>
<reference evidence="3 4" key="1">
    <citation type="submission" date="2019-11" db="EMBL/GenBank/DDBJ databases">
        <authorList>
            <person name="Jiao W.-B."/>
            <person name="Schneeberger K."/>
        </authorList>
    </citation>
    <scope>NUCLEOTIDE SEQUENCE [LARGE SCALE GENOMIC DNA]</scope>
    <source>
        <strain evidence="4">cv. An-1</strain>
    </source>
</reference>
<dbReference type="InterPro" id="IPR023213">
    <property type="entry name" value="CAT-like_dom_sf"/>
</dbReference>
<dbReference type="InterPro" id="IPR051504">
    <property type="entry name" value="Plant_metabolite_acyltrans"/>
</dbReference>
<proteinExistence type="predicted"/>
<evidence type="ECO:0000256" key="1">
    <source>
        <dbReference type="ARBA" id="ARBA00022679"/>
    </source>
</evidence>
<dbReference type="Gene3D" id="3.30.559.10">
    <property type="entry name" value="Chloramphenicol acetyltransferase-like domain"/>
    <property type="match status" value="1"/>
</dbReference>
<organism evidence="3 4">
    <name type="scientific">Arabidopsis thaliana</name>
    <name type="common">Mouse-ear cress</name>
    <dbReference type="NCBI Taxonomy" id="3702"/>
    <lineage>
        <taxon>Eukaryota</taxon>
        <taxon>Viridiplantae</taxon>
        <taxon>Streptophyta</taxon>
        <taxon>Embryophyta</taxon>
        <taxon>Tracheophyta</taxon>
        <taxon>Spermatophyta</taxon>
        <taxon>Magnoliopsida</taxon>
        <taxon>eudicotyledons</taxon>
        <taxon>Gunneridae</taxon>
        <taxon>Pentapetalae</taxon>
        <taxon>rosids</taxon>
        <taxon>malvids</taxon>
        <taxon>Brassicales</taxon>
        <taxon>Brassicaceae</taxon>
        <taxon>Camelineae</taxon>
        <taxon>Arabidopsis</taxon>
    </lineage>
</organism>
<name>A0A654FBU1_ARATH</name>
<dbReference type="PANTHER" id="PTHR31625">
    <property type="match status" value="1"/>
</dbReference>
<keyword evidence="1" id="KW-0808">Transferase</keyword>
<dbReference type="EMBL" id="CACRSJ010000106">
    <property type="protein sequence ID" value="VYS59037.1"/>
    <property type="molecule type" value="Genomic_DNA"/>
</dbReference>
<protein>
    <submittedName>
        <fullName evidence="3">Uncharacterized protein</fullName>
    </submittedName>
</protein>
<dbReference type="Proteomes" id="UP000426265">
    <property type="component" value="Unassembled WGS sequence"/>
</dbReference>
<dbReference type="Pfam" id="PF02458">
    <property type="entry name" value="Transferase"/>
    <property type="match status" value="1"/>
</dbReference>
<gene>
    <name evidence="3" type="ORF">AN1_LOCUS14479</name>
</gene>
<accession>A0A654FBU1</accession>
<sequence length="108" mass="12019">MFPITIKQRHYVITAQLNPNFKAKLLLGRDGIEALCELYIDGTKEVKPGTQVDSVSGSNRTGVYGSDFGWDKPVNHEIVSIDRYAAFSISERRNEIGGAEIGLVFEEE</sequence>
<keyword evidence="2" id="KW-0012">Acyltransferase</keyword>
<dbReference type="AlphaFoldDB" id="A0A654FBU1"/>
<dbReference type="GO" id="GO:0016747">
    <property type="term" value="F:acyltransferase activity, transferring groups other than amino-acyl groups"/>
    <property type="evidence" value="ECO:0007669"/>
    <property type="project" value="UniProtKB-ARBA"/>
</dbReference>
<evidence type="ECO:0000313" key="4">
    <source>
        <dbReference type="Proteomes" id="UP000426265"/>
    </source>
</evidence>
<evidence type="ECO:0000256" key="2">
    <source>
        <dbReference type="ARBA" id="ARBA00023315"/>
    </source>
</evidence>